<organism evidence="2 3">
    <name type="scientific">Archangium gephyra</name>
    <dbReference type="NCBI Taxonomy" id="48"/>
    <lineage>
        <taxon>Bacteria</taxon>
        <taxon>Pseudomonadati</taxon>
        <taxon>Myxococcota</taxon>
        <taxon>Myxococcia</taxon>
        <taxon>Myxococcales</taxon>
        <taxon>Cystobacterineae</taxon>
        <taxon>Archangiaceae</taxon>
        <taxon>Archangium</taxon>
    </lineage>
</organism>
<feature type="region of interest" description="Disordered" evidence="1">
    <location>
        <begin position="1"/>
        <end position="27"/>
    </location>
</feature>
<keyword evidence="2" id="KW-0547">Nucleotide-binding</keyword>
<keyword evidence="2" id="KW-0347">Helicase</keyword>
<protein>
    <submittedName>
        <fullName evidence="2">ATP-dependent helicase HrpB</fullName>
    </submittedName>
</protein>
<dbReference type="EMBL" id="QFQP01000028">
    <property type="protein sequence ID" value="PZR07865.1"/>
    <property type="molecule type" value="Genomic_DNA"/>
</dbReference>
<evidence type="ECO:0000313" key="2">
    <source>
        <dbReference type="EMBL" id="PZR07865.1"/>
    </source>
</evidence>
<sequence length="138" mass="14856">MKSQGAGQVDKTSHVQHAQNVQKIDQAKQIDQVAKTNKADLNKLDKNVTGKGMDPVTQKAEVGKSSSMVMSMMSNLEKGGANIDKLINGGISGAKPMSNQELLQMQAGMYKYTQELDLCSKVVEKATSGLKDTLKTNV</sequence>
<proteinExistence type="predicted"/>
<reference evidence="2 3" key="1">
    <citation type="submission" date="2017-08" db="EMBL/GenBank/DDBJ databases">
        <title>Infants hospitalized years apart are colonized by the same room-sourced microbial strains.</title>
        <authorList>
            <person name="Brooks B."/>
            <person name="Olm M.R."/>
            <person name="Firek B.A."/>
            <person name="Baker R."/>
            <person name="Thomas B.C."/>
            <person name="Morowitz M.J."/>
            <person name="Banfield J.F."/>
        </authorList>
    </citation>
    <scope>NUCLEOTIDE SEQUENCE [LARGE SCALE GENOMIC DNA]</scope>
    <source>
        <strain evidence="2">S2_003_000_R2_14</strain>
    </source>
</reference>
<accession>A0A2W5T8Q6</accession>
<keyword evidence="2" id="KW-0067">ATP-binding</keyword>
<dbReference type="GO" id="GO:0004386">
    <property type="term" value="F:helicase activity"/>
    <property type="evidence" value="ECO:0007669"/>
    <property type="project" value="UniProtKB-KW"/>
</dbReference>
<comment type="caution">
    <text evidence="2">The sequence shown here is derived from an EMBL/GenBank/DDBJ whole genome shotgun (WGS) entry which is preliminary data.</text>
</comment>
<dbReference type="Proteomes" id="UP000249061">
    <property type="component" value="Unassembled WGS sequence"/>
</dbReference>
<keyword evidence="2" id="KW-0378">Hydrolase</keyword>
<name>A0A2W5T8Q6_9BACT</name>
<gene>
    <name evidence="2" type="ORF">DI536_26230</name>
</gene>
<dbReference type="AlphaFoldDB" id="A0A2W5T8Q6"/>
<evidence type="ECO:0000256" key="1">
    <source>
        <dbReference type="SAM" id="MobiDB-lite"/>
    </source>
</evidence>
<feature type="region of interest" description="Disordered" evidence="1">
    <location>
        <begin position="44"/>
        <end position="65"/>
    </location>
</feature>
<evidence type="ECO:0000313" key="3">
    <source>
        <dbReference type="Proteomes" id="UP000249061"/>
    </source>
</evidence>